<feature type="compositionally biased region" description="Polar residues" evidence="2">
    <location>
        <begin position="306"/>
        <end position="341"/>
    </location>
</feature>
<dbReference type="InParanoid" id="A0A1V8SF22"/>
<feature type="compositionally biased region" description="Polar residues" evidence="2">
    <location>
        <begin position="279"/>
        <end position="291"/>
    </location>
</feature>
<dbReference type="Proteomes" id="UP000192596">
    <property type="component" value="Unassembled WGS sequence"/>
</dbReference>
<feature type="compositionally biased region" description="Basic and acidic residues" evidence="2">
    <location>
        <begin position="257"/>
        <end position="271"/>
    </location>
</feature>
<proteinExistence type="predicted"/>
<evidence type="ECO:0000256" key="2">
    <source>
        <dbReference type="SAM" id="MobiDB-lite"/>
    </source>
</evidence>
<feature type="compositionally biased region" description="Low complexity" evidence="2">
    <location>
        <begin position="394"/>
        <end position="409"/>
    </location>
</feature>
<keyword evidence="1" id="KW-0175">Coiled coil</keyword>
<organism evidence="3 4">
    <name type="scientific">Cryoendolithus antarcticus</name>
    <dbReference type="NCBI Taxonomy" id="1507870"/>
    <lineage>
        <taxon>Eukaryota</taxon>
        <taxon>Fungi</taxon>
        <taxon>Dikarya</taxon>
        <taxon>Ascomycota</taxon>
        <taxon>Pezizomycotina</taxon>
        <taxon>Dothideomycetes</taxon>
        <taxon>Dothideomycetidae</taxon>
        <taxon>Cladosporiales</taxon>
        <taxon>Cladosporiaceae</taxon>
        <taxon>Cryoendolithus</taxon>
    </lineage>
</organism>
<feature type="region of interest" description="Disordered" evidence="2">
    <location>
        <begin position="254"/>
        <end position="430"/>
    </location>
</feature>
<evidence type="ECO:0000256" key="1">
    <source>
        <dbReference type="SAM" id="Coils"/>
    </source>
</evidence>
<name>A0A1V8SF22_9PEZI</name>
<dbReference type="AlphaFoldDB" id="A0A1V8SF22"/>
<accession>A0A1V8SF22</accession>
<feature type="compositionally biased region" description="Basic and acidic residues" evidence="2">
    <location>
        <begin position="292"/>
        <end position="301"/>
    </location>
</feature>
<keyword evidence="4" id="KW-1185">Reference proteome</keyword>
<evidence type="ECO:0000313" key="3">
    <source>
        <dbReference type="EMBL" id="OQN97754.1"/>
    </source>
</evidence>
<dbReference type="EMBL" id="NAJO01000051">
    <property type="protein sequence ID" value="OQN97754.1"/>
    <property type="molecule type" value="Genomic_DNA"/>
</dbReference>
<comment type="caution">
    <text evidence="3">The sequence shown here is derived from an EMBL/GenBank/DDBJ whole genome shotgun (WGS) entry which is preliminary data.</text>
</comment>
<reference evidence="4" key="1">
    <citation type="submission" date="2017-03" db="EMBL/GenBank/DDBJ databases">
        <title>Genomes of endolithic fungi from Antarctica.</title>
        <authorList>
            <person name="Coleine C."/>
            <person name="Masonjones S."/>
            <person name="Stajich J.E."/>
        </authorList>
    </citation>
    <scope>NUCLEOTIDE SEQUENCE [LARGE SCALE GENOMIC DNA]</scope>
    <source>
        <strain evidence="4">CCFEE 5527</strain>
    </source>
</reference>
<sequence>MPARYECLCTSTVPYGLAAIREDRIRKCMREGCLQWQHVACSTDPDVQSEARELVRCNGCYTPPKIAPVVQKEPTPEPISKLANIDDKKLTAAEAGAKALRETKALMARQKEERRLREVAEQKRIEAEEQAKIAAEQARVAKVRAEAEAVAAAKLAKIAREKAEQKHADEIRMKRKREEGARYQEQQAEKRKQEIIKQQAEEKKRAEFERLAQLKREIEKRKVAQEFEAKAVKEAKETGEAKLRRKREKYQAQMAGLKEKIERTEGAKPEVPRGVMVSASASESGAQTSKGDAQDDAERQPGRRLSTPTSKGHAFSGQSNWSRPLVSGQHSAGTGSQSRTLFGNAYSHKPGRQSFSAADFTSTQSQPRVTGSIREHPSPSGRPPRVKLLDQLKTSVTPASTSTPTSTHSEAADQTHQPPQFDGTFDTNETMSTNDRVAQWCAENSMRAAKAYKGTRKVNPDNAVDSEISADQQELPIEINESEPESSDEEMIELPVLHPEISCGINLPKQPTSARPATGIAPVEAIWSHNYKNNIGASAPSTATVTPPKSNAELDNTIFRVCSTFLWASYCDLDEGPEESKKVTQLTKLDEAPEEWLEPMRTSILLLLQAEKETGRDGLLDALASGNRVAVIKALSAEIMFQCYHGAFKGRKRIQLGVLLEVVGIAMRGTYWDP</sequence>
<evidence type="ECO:0000313" key="4">
    <source>
        <dbReference type="Proteomes" id="UP000192596"/>
    </source>
</evidence>
<feature type="coiled-coil region" evidence="1">
    <location>
        <begin position="109"/>
        <end position="137"/>
    </location>
</feature>
<feature type="compositionally biased region" description="Polar residues" evidence="2">
    <location>
        <begin position="353"/>
        <end position="369"/>
    </location>
</feature>
<protein>
    <submittedName>
        <fullName evidence="3">Uncharacterized protein</fullName>
    </submittedName>
</protein>
<gene>
    <name evidence="3" type="ORF">B0A48_16075</name>
</gene>